<organism evidence="2 3">
    <name type="scientific">Zhongshania borealis</name>
    <dbReference type="NCBI Taxonomy" id="889488"/>
    <lineage>
        <taxon>Bacteria</taxon>
        <taxon>Pseudomonadati</taxon>
        <taxon>Pseudomonadota</taxon>
        <taxon>Gammaproteobacteria</taxon>
        <taxon>Cellvibrionales</taxon>
        <taxon>Spongiibacteraceae</taxon>
        <taxon>Zhongshania</taxon>
    </lineage>
</organism>
<keyword evidence="3" id="KW-1185">Reference proteome</keyword>
<gene>
    <name evidence="2" type="ORF">GCM10022414_37960</name>
</gene>
<accession>A0ABP7X8C1</accession>
<dbReference type="Proteomes" id="UP001500392">
    <property type="component" value="Unassembled WGS sequence"/>
</dbReference>
<protein>
    <submittedName>
        <fullName evidence="2">Uncharacterized protein</fullName>
    </submittedName>
</protein>
<evidence type="ECO:0000256" key="1">
    <source>
        <dbReference type="SAM" id="MobiDB-lite"/>
    </source>
</evidence>
<name>A0ABP7X8C1_9GAMM</name>
<feature type="region of interest" description="Disordered" evidence="1">
    <location>
        <begin position="46"/>
        <end position="70"/>
    </location>
</feature>
<comment type="caution">
    <text evidence="2">The sequence shown here is derived from an EMBL/GenBank/DDBJ whole genome shotgun (WGS) entry which is preliminary data.</text>
</comment>
<dbReference type="EMBL" id="BAABDM010000016">
    <property type="protein sequence ID" value="GAA4107090.1"/>
    <property type="molecule type" value="Genomic_DNA"/>
</dbReference>
<feature type="region of interest" description="Disordered" evidence="1">
    <location>
        <begin position="164"/>
        <end position="193"/>
    </location>
</feature>
<proteinExistence type="predicted"/>
<reference evidence="3" key="1">
    <citation type="journal article" date="2019" name="Int. J. Syst. Evol. Microbiol.">
        <title>The Global Catalogue of Microorganisms (GCM) 10K type strain sequencing project: providing services to taxonomists for standard genome sequencing and annotation.</title>
        <authorList>
            <consortium name="The Broad Institute Genomics Platform"/>
            <consortium name="The Broad Institute Genome Sequencing Center for Infectious Disease"/>
            <person name="Wu L."/>
            <person name="Ma J."/>
        </authorList>
    </citation>
    <scope>NUCLEOTIDE SEQUENCE [LARGE SCALE GENOMIC DNA]</scope>
    <source>
        <strain evidence="3">JCM 17304</strain>
    </source>
</reference>
<sequence length="193" mass="19846">MIGNAAGSYSKGYGSRLPGAADVGYEGDTPAIENVMNAPEPITAEESMVASAPESYNKSLPSSSVGADPSMPDLRPLADVAYNRGNAQNAAMSLEGQYGAAVTSAGTAVNTVNNNVSLFVLSAIGGSAANAVIRSALASKAAKIYFFDAVTTWNTGHSAHYSTPLQSTAGTIPPPRIEYRAPVESPFTTSQPR</sequence>
<evidence type="ECO:0000313" key="3">
    <source>
        <dbReference type="Proteomes" id="UP001500392"/>
    </source>
</evidence>
<evidence type="ECO:0000313" key="2">
    <source>
        <dbReference type="EMBL" id="GAA4107090.1"/>
    </source>
</evidence>
<feature type="compositionally biased region" description="Polar residues" evidence="1">
    <location>
        <begin position="54"/>
        <end position="65"/>
    </location>
</feature>
<dbReference type="RefSeq" id="WP_344939215.1">
    <property type="nucleotide sequence ID" value="NZ_BAABDM010000016.1"/>
</dbReference>